<evidence type="ECO:0000256" key="4">
    <source>
        <dbReference type="PROSITE-ProRule" id="PRU00176"/>
    </source>
</evidence>
<dbReference type="GO" id="GO:0005654">
    <property type="term" value="C:nucleoplasm"/>
    <property type="evidence" value="ECO:0007669"/>
    <property type="project" value="TreeGrafter"/>
</dbReference>
<evidence type="ECO:0000259" key="5">
    <source>
        <dbReference type="PROSITE" id="PS50102"/>
    </source>
</evidence>
<organism evidence="6 7">
    <name type="scientific">Diaphorina citri</name>
    <name type="common">Asian citrus psyllid</name>
    <dbReference type="NCBI Taxonomy" id="121845"/>
    <lineage>
        <taxon>Eukaryota</taxon>
        <taxon>Metazoa</taxon>
        <taxon>Ecdysozoa</taxon>
        <taxon>Arthropoda</taxon>
        <taxon>Hexapoda</taxon>
        <taxon>Insecta</taxon>
        <taxon>Pterygota</taxon>
        <taxon>Neoptera</taxon>
        <taxon>Paraneoptera</taxon>
        <taxon>Hemiptera</taxon>
        <taxon>Sternorrhyncha</taxon>
        <taxon>Psylloidea</taxon>
        <taxon>Psyllidae</taxon>
        <taxon>Diaphorininae</taxon>
        <taxon>Diaphorina</taxon>
    </lineage>
</organism>
<dbReference type="AlphaFoldDB" id="A0A1S3DF80"/>
<dbReference type="Proteomes" id="UP000079169">
    <property type="component" value="Unplaced"/>
</dbReference>
<dbReference type="Gene3D" id="3.30.70.330">
    <property type="match status" value="1"/>
</dbReference>
<evidence type="ECO:0000313" key="7">
    <source>
        <dbReference type="RefSeq" id="XP_008480436.1"/>
    </source>
</evidence>
<gene>
    <name evidence="7" type="primary">LOC103517191</name>
</gene>
<dbReference type="InterPro" id="IPR000504">
    <property type="entry name" value="RRM_dom"/>
</dbReference>
<dbReference type="PANTHER" id="PTHR48033:SF9">
    <property type="entry name" value="TAR DNA-BINDING PROTEIN 43"/>
    <property type="match status" value="1"/>
</dbReference>
<proteinExistence type="predicted"/>
<dbReference type="GO" id="GO:0003677">
    <property type="term" value="F:DNA binding"/>
    <property type="evidence" value="ECO:0007669"/>
    <property type="project" value="UniProtKB-KW"/>
</dbReference>
<dbReference type="Pfam" id="PF00076">
    <property type="entry name" value="RRM_1"/>
    <property type="match status" value="1"/>
</dbReference>
<evidence type="ECO:0000256" key="1">
    <source>
        <dbReference type="ARBA" id="ARBA00004123"/>
    </source>
</evidence>
<evidence type="ECO:0000313" key="6">
    <source>
        <dbReference type="Proteomes" id="UP000079169"/>
    </source>
</evidence>
<dbReference type="PaxDb" id="121845-A0A1S3DF80"/>
<keyword evidence="3" id="KW-0539">Nucleus</keyword>
<dbReference type="InterPro" id="IPR012677">
    <property type="entry name" value="Nucleotide-bd_a/b_plait_sf"/>
</dbReference>
<sequence length="110" mass="12683">AKRKAGVLDNDSKKFKNTEEDSSAFSSDLVVLGLAWKTTDEELKEYFEQYGNLEFAKVKTDRVTGRSKGFGFIRFSDPEVQVRVMLKRHKIGDRFCDIRIPNSNKFNLTQ</sequence>
<comment type="subcellular location">
    <subcellularLocation>
        <location evidence="1">Nucleus</location>
    </subcellularLocation>
</comment>
<evidence type="ECO:0000256" key="3">
    <source>
        <dbReference type="ARBA" id="ARBA00023242"/>
    </source>
</evidence>
<keyword evidence="7" id="KW-0238">DNA-binding</keyword>
<dbReference type="OMA" id="FCDIRIP"/>
<feature type="non-terminal residue" evidence="7">
    <location>
        <position position="1"/>
    </location>
</feature>
<dbReference type="RefSeq" id="XP_008480436.1">
    <property type="nucleotide sequence ID" value="XM_008482214.1"/>
</dbReference>
<dbReference type="GeneID" id="103517191"/>
<evidence type="ECO:0000256" key="2">
    <source>
        <dbReference type="ARBA" id="ARBA00022884"/>
    </source>
</evidence>
<keyword evidence="6" id="KW-1185">Reference proteome</keyword>
<dbReference type="GO" id="GO:0000785">
    <property type="term" value="C:chromatin"/>
    <property type="evidence" value="ECO:0007669"/>
    <property type="project" value="TreeGrafter"/>
</dbReference>
<reference evidence="7" key="1">
    <citation type="submission" date="2025-08" db="UniProtKB">
        <authorList>
            <consortium name="RefSeq"/>
        </authorList>
    </citation>
    <scope>IDENTIFICATION</scope>
</reference>
<dbReference type="STRING" id="121845.A0A1S3DF80"/>
<keyword evidence="2 4" id="KW-0694">RNA-binding</keyword>
<dbReference type="GO" id="GO:0003723">
    <property type="term" value="F:RNA binding"/>
    <property type="evidence" value="ECO:0007669"/>
    <property type="project" value="UniProtKB-UniRule"/>
</dbReference>
<dbReference type="KEGG" id="dci:103517191"/>
<dbReference type="PROSITE" id="PS50102">
    <property type="entry name" value="RRM"/>
    <property type="match status" value="1"/>
</dbReference>
<protein>
    <submittedName>
        <fullName evidence="7">TAR DNA-binding protein 43</fullName>
    </submittedName>
</protein>
<dbReference type="SUPFAM" id="SSF54928">
    <property type="entry name" value="RNA-binding domain, RBD"/>
    <property type="match status" value="1"/>
</dbReference>
<name>A0A1S3DF80_DIACI</name>
<accession>A0A1S3DF80</accession>
<dbReference type="InterPro" id="IPR035979">
    <property type="entry name" value="RBD_domain_sf"/>
</dbReference>
<feature type="domain" description="RRM" evidence="5">
    <location>
        <begin position="27"/>
        <end position="103"/>
    </location>
</feature>
<dbReference type="SMART" id="SM00360">
    <property type="entry name" value="RRM"/>
    <property type="match status" value="1"/>
</dbReference>
<dbReference type="PANTHER" id="PTHR48033">
    <property type="entry name" value="RNA-BINDING (RRM/RBD/RNP MOTIFS) FAMILY PROTEIN"/>
    <property type="match status" value="1"/>
</dbReference>
<dbReference type="GO" id="GO:0010468">
    <property type="term" value="P:regulation of gene expression"/>
    <property type="evidence" value="ECO:0007669"/>
    <property type="project" value="TreeGrafter"/>
</dbReference>